<protein>
    <recommendedName>
        <fullName evidence="4">DUF732 domain-containing protein</fullName>
    </recommendedName>
</protein>
<comment type="caution">
    <text evidence="2">The sequence shown here is derived from an EMBL/GenBank/DDBJ whole genome shotgun (WGS) entry which is preliminary data.</text>
</comment>
<gene>
    <name evidence="2" type="ORF">MF672_016900</name>
</gene>
<name>A0ABT0FSZ7_9ACTN</name>
<evidence type="ECO:0000256" key="1">
    <source>
        <dbReference type="SAM" id="SignalP"/>
    </source>
</evidence>
<feature type="signal peptide" evidence="1">
    <location>
        <begin position="1"/>
        <end position="31"/>
    </location>
</feature>
<sequence>MTYLTNKLLGALAAAALTGAALATAALPATAAAVTAQSGALFDGFGKGLDEDSAAAGAESAAQQNALDHGFTECSVFESVLSQDGRSGVWFAIVTVRCEDAA</sequence>
<evidence type="ECO:0000313" key="3">
    <source>
        <dbReference type="Proteomes" id="UP001317259"/>
    </source>
</evidence>
<keyword evidence="3" id="KW-1185">Reference proteome</keyword>
<feature type="chain" id="PRO_5046584504" description="DUF732 domain-containing protein" evidence="1">
    <location>
        <begin position="32"/>
        <end position="102"/>
    </location>
</feature>
<dbReference type="Proteomes" id="UP001317259">
    <property type="component" value="Unassembled WGS sequence"/>
</dbReference>
<evidence type="ECO:0000313" key="2">
    <source>
        <dbReference type="EMBL" id="MCK2215455.1"/>
    </source>
</evidence>
<organism evidence="2 3">
    <name type="scientific">Actinomadura luzonensis</name>
    <dbReference type="NCBI Taxonomy" id="2805427"/>
    <lineage>
        <taxon>Bacteria</taxon>
        <taxon>Bacillati</taxon>
        <taxon>Actinomycetota</taxon>
        <taxon>Actinomycetes</taxon>
        <taxon>Streptosporangiales</taxon>
        <taxon>Thermomonosporaceae</taxon>
        <taxon>Actinomadura</taxon>
    </lineage>
</organism>
<dbReference type="RefSeq" id="WP_242379887.1">
    <property type="nucleotide sequence ID" value="NZ_JAKRKC020000001.1"/>
</dbReference>
<dbReference type="EMBL" id="JAKRKC020000001">
    <property type="protein sequence ID" value="MCK2215455.1"/>
    <property type="molecule type" value="Genomic_DNA"/>
</dbReference>
<proteinExistence type="predicted"/>
<keyword evidence="1" id="KW-0732">Signal</keyword>
<reference evidence="2 3" key="1">
    <citation type="submission" date="2022-04" db="EMBL/GenBank/DDBJ databases">
        <title>Genome draft of Actinomadura sp. ATCC 31491.</title>
        <authorList>
            <person name="Shi X."/>
            <person name="Du Y."/>
        </authorList>
    </citation>
    <scope>NUCLEOTIDE SEQUENCE [LARGE SCALE GENOMIC DNA]</scope>
    <source>
        <strain evidence="2 3">ATCC 31491</strain>
    </source>
</reference>
<evidence type="ECO:0008006" key="4">
    <source>
        <dbReference type="Google" id="ProtNLM"/>
    </source>
</evidence>
<accession>A0ABT0FSZ7</accession>